<keyword evidence="3" id="KW-1185">Reference proteome</keyword>
<organism evidence="2 3">
    <name type="scientific">Coprinellus micaceus</name>
    <name type="common">Glistening ink-cap mushroom</name>
    <name type="synonym">Coprinus micaceus</name>
    <dbReference type="NCBI Taxonomy" id="71717"/>
    <lineage>
        <taxon>Eukaryota</taxon>
        <taxon>Fungi</taxon>
        <taxon>Dikarya</taxon>
        <taxon>Basidiomycota</taxon>
        <taxon>Agaricomycotina</taxon>
        <taxon>Agaricomycetes</taxon>
        <taxon>Agaricomycetidae</taxon>
        <taxon>Agaricales</taxon>
        <taxon>Agaricineae</taxon>
        <taxon>Psathyrellaceae</taxon>
        <taxon>Coprinellus</taxon>
    </lineage>
</organism>
<accession>A0A4Y7STU1</accession>
<proteinExistence type="predicted"/>
<evidence type="ECO:0000256" key="1">
    <source>
        <dbReference type="SAM" id="MobiDB-lite"/>
    </source>
</evidence>
<name>A0A4Y7STU1_COPMI</name>
<reference evidence="2 3" key="1">
    <citation type="journal article" date="2019" name="Nat. Ecol. Evol.">
        <title>Megaphylogeny resolves global patterns of mushroom evolution.</title>
        <authorList>
            <person name="Varga T."/>
            <person name="Krizsan K."/>
            <person name="Foldi C."/>
            <person name="Dima B."/>
            <person name="Sanchez-Garcia M."/>
            <person name="Sanchez-Ramirez S."/>
            <person name="Szollosi G.J."/>
            <person name="Szarkandi J.G."/>
            <person name="Papp V."/>
            <person name="Albert L."/>
            <person name="Andreopoulos W."/>
            <person name="Angelini C."/>
            <person name="Antonin V."/>
            <person name="Barry K.W."/>
            <person name="Bougher N.L."/>
            <person name="Buchanan P."/>
            <person name="Buyck B."/>
            <person name="Bense V."/>
            <person name="Catcheside P."/>
            <person name="Chovatia M."/>
            <person name="Cooper J."/>
            <person name="Damon W."/>
            <person name="Desjardin D."/>
            <person name="Finy P."/>
            <person name="Geml J."/>
            <person name="Haridas S."/>
            <person name="Hughes K."/>
            <person name="Justo A."/>
            <person name="Karasinski D."/>
            <person name="Kautmanova I."/>
            <person name="Kiss B."/>
            <person name="Kocsube S."/>
            <person name="Kotiranta H."/>
            <person name="LaButti K.M."/>
            <person name="Lechner B.E."/>
            <person name="Liimatainen K."/>
            <person name="Lipzen A."/>
            <person name="Lukacs Z."/>
            <person name="Mihaltcheva S."/>
            <person name="Morgado L.N."/>
            <person name="Niskanen T."/>
            <person name="Noordeloos M.E."/>
            <person name="Ohm R.A."/>
            <person name="Ortiz-Santana B."/>
            <person name="Ovrebo C."/>
            <person name="Racz N."/>
            <person name="Riley R."/>
            <person name="Savchenko A."/>
            <person name="Shiryaev A."/>
            <person name="Soop K."/>
            <person name="Spirin V."/>
            <person name="Szebenyi C."/>
            <person name="Tomsovsky M."/>
            <person name="Tulloss R.E."/>
            <person name="Uehling J."/>
            <person name="Grigoriev I.V."/>
            <person name="Vagvolgyi C."/>
            <person name="Papp T."/>
            <person name="Martin F.M."/>
            <person name="Miettinen O."/>
            <person name="Hibbett D.S."/>
            <person name="Nagy L.G."/>
        </authorList>
    </citation>
    <scope>NUCLEOTIDE SEQUENCE [LARGE SCALE GENOMIC DNA]</scope>
    <source>
        <strain evidence="2 3">FP101781</strain>
    </source>
</reference>
<sequence length="55" mass="6283">MGKLKASERMEQAEELAGMRRDKRRKGLVYGVGCRETEDAGAGYTQTFENKDERE</sequence>
<dbReference type="EMBL" id="QPFP01000058">
    <property type="protein sequence ID" value="TEB25283.1"/>
    <property type="molecule type" value="Genomic_DNA"/>
</dbReference>
<dbReference type="AlphaFoldDB" id="A0A4Y7STU1"/>
<feature type="region of interest" description="Disordered" evidence="1">
    <location>
        <begin position="1"/>
        <end position="21"/>
    </location>
</feature>
<evidence type="ECO:0000313" key="2">
    <source>
        <dbReference type="EMBL" id="TEB25283.1"/>
    </source>
</evidence>
<comment type="caution">
    <text evidence="2">The sequence shown here is derived from an EMBL/GenBank/DDBJ whole genome shotgun (WGS) entry which is preliminary data.</text>
</comment>
<protein>
    <submittedName>
        <fullName evidence="2">Uncharacterized protein</fullName>
    </submittedName>
</protein>
<evidence type="ECO:0000313" key="3">
    <source>
        <dbReference type="Proteomes" id="UP000298030"/>
    </source>
</evidence>
<feature type="compositionally biased region" description="Basic and acidic residues" evidence="1">
    <location>
        <begin position="1"/>
        <end position="20"/>
    </location>
</feature>
<dbReference type="Proteomes" id="UP000298030">
    <property type="component" value="Unassembled WGS sequence"/>
</dbReference>
<gene>
    <name evidence="2" type="ORF">FA13DRAFT_1738445</name>
</gene>